<protein>
    <submittedName>
        <fullName evidence="2">Uncharacterized protein</fullName>
    </submittedName>
</protein>
<reference evidence="2 3" key="1">
    <citation type="submission" date="2013-08" db="EMBL/GenBank/DDBJ databases">
        <authorList>
            <person name="Durkin A.S."/>
            <person name="Haft D.R."/>
            <person name="McCorrison J."/>
            <person name="Torralba M."/>
            <person name="Gillis M."/>
            <person name="Haft D.H."/>
            <person name="Methe B."/>
            <person name="Sutton G."/>
            <person name="Nelson K.E."/>
        </authorList>
    </citation>
    <scope>NUCLEOTIDE SEQUENCE [LARGE SCALE GENOMIC DNA]</scope>
    <source>
        <strain evidence="2 3">ATCC 35536</strain>
    </source>
</reference>
<sequence>MANESLNKTADWAPGTLDKTRKAIGDIDPQEAATMAKKLGGEVLNERSILTDPSSKGITHARRPAPIPSRSVSGTSSGNRAKPSDARTSQHTAVKHRRKNDLQMLHPKLCAEIDKLMMSDEYQIKANYGIFNFIRRFQKDGTEKILPAFYDVTLKLYIDQMEAFITVIKMLIQMAPNTYKAKIAGGADIKFKFLRTVAGWTMQDIKFSYDDLFALPQPLLVCDLIPFIRVVYRPLMTVYYYGSSKIPKIIKEIYADEIVYPDTDKEKLQSLAKEAITKWLYIDTEIIRKLYPLLMRMCSDTYEAYPVFFSAKVADILQFIGLHKFDLLLPDKPKEAKAPERKENIVHEVRGKRDETVNTGLNLLDRLFPEAGFQKLDMHPDLFPYFQPLYKFDDGFNILSPSNPIQLTIVLLRIIEDFFQGCRNISFVKEETGSAQSDSIDAVLDTWSAYREDVFNKLYAEPLIYFTNQIYSQSDFESSSFGKKSITALLWQAQYHFLPELKFKPLVLERPANDSKYPPLYKRVDFVRKYLTRAANACDAVAHVHGTVDSIRNPWEHYRFDIPNEISKRLDVLLGAQNTTATTNATNANLLKYTLCIVAVLDWWLNNPDSPAYSVPPTQIYRISEEDGKPQFSVPERHDQNKLFAEAIRTAYQKK</sequence>
<dbReference type="Proteomes" id="UP000016646">
    <property type="component" value="Unassembled WGS sequence"/>
</dbReference>
<evidence type="ECO:0000313" key="2">
    <source>
        <dbReference type="EMBL" id="ERK04804.1"/>
    </source>
</evidence>
<gene>
    <name evidence="2" type="ORF">HMPREF0860_2206</name>
</gene>
<evidence type="ECO:0000256" key="1">
    <source>
        <dbReference type="SAM" id="MobiDB-lite"/>
    </source>
</evidence>
<feature type="region of interest" description="Disordered" evidence="1">
    <location>
        <begin position="45"/>
        <end position="100"/>
    </location>
</feature>
<feature type="region of interest" description="Disordered" evidence="1">
    <location>
        <begin position="1"/>
        <end position="28"/>
    </location>
</feature>
<name>A0ABN0P847_TRESO</name>
<comment type="caution">
    <text evidence="2">The sequence shown here is derived from an EMBL/GenBank/DDBJ whole genome shotgun (WGS) entry which is preliminary data.</text>
</comment>
<dbReference type="RefSeq" id="WP_021495438.1">
    <property type="nucleotide sequence ID" value="NZ_AVQI01000012.1"/>
</dbReference>
<keyword evidence="3" id="KW-1185">Reference proteome</keyword>
<feature type="compositionally biased region" description="Polar residues" evidence="1">
    <location>
        <begin position="70"/>
        <end position="79"/>
    </location>
</feature>
<organism evidence="2 3">
    <name type="scientific">Treponema socranskii subsp. socranskii VPI DR56BR1116 = ATCC 35536</name>
    <dbReference type="NCBI Taxonomy" id="1125725"/>
    <lineage>
        <taxon>Bacteria</taxon>
        <taxon>Pseudomonadati</taxon>
        <taxon>Spirochaetota</taxon>
        <taxon>Spirochaetia</taxon>
        <taxon>Spirochaetales</taxon>
        <taxon>Treponemataceae</taxon>
        <taxon>Treponema</taxon>
    </lineage>
</organism>
<evidence type="ECO:0000313" key="3">
    <source>
        <dbReference type="Proteomes" id="UP000016646"/>
    </source>
</evidence>
<proteinExistence type="predicted"/>
<accession>A0ABN0P847</accession>
<dbReference type="EMBL" id="AVQI01000012">
    <property type="protein sequence ID" value="ERK04804.1"/>
    <property type="molecule type" value="Genomic_DNA"/>
</dbReference>